<dbReference type="AlphaFoldDB" id="A0AAW1T328"/>
<organism evidence="7 8">
    <name type="scientific">Apatococcus fuscideae</name>
    <dbReference type="NCBI Taxonomy" id="2026836"/>
    <lineage>
        <taxon>Eukaryota</taxon>
        <taxon>Viridiplantae</taxon>
        <taxon>Chlorophyta</taxon>
        <taxon>core chlorophytes</taxon>
        <taxon>Trebouxiophyceae</taxon>
        <taxon>Chlorellales</taxon>
        <taxon>Chlorellaceae</taxon>
        <taxon>Apatococcus</taxon>
    </lineage>
</organism>
<dbReference type="PANTHER" id="PTHR15664:SF24">
    <property type="entry name" value="TRANSMEMBRANE PROTEIN 230"/>
    <property type="match status" value="1"/>
</dbReference>
<dbReference type="Pfam" id="PF05915">
    <property type="entry name" value="TMEM_230_134"/>
    <property type="match status" value="1"/>
</dbReference>
<evidence type="ECO:0008006" key="9">
    <source>
        <dbReference type="Google" id="ProtNLM"/>
    </source>
</evidence>
<dbReference type="GO" id="GO:0012505">
    <property type="term" value="C:endomembrane system"/>
    <property type="evidence" value="ECO:0007669"/>
    <property type="project" value="TreeGrafter"/>
</dbReference>
<protein>
    <recommendedName>
        <fullName evidence="9">Transmembrane protein 230</fullName>
    </recommendedName>
</protein>
<keyword evidence="3 6" id="KW-0812">Transmembrane</keyword>
<feature type="transmembrane region" description="Helical" evidence="6">
    <location>
        <begin position="45"/>
        <end position="66"/>
    </location>
</feature>
<keyword evidence="8" id="KW-1185">Reference proteome</keyword>
<feature type="transmembrane region" description="Helical" evidence="6">
    <location>
        <begin position="78"/>
        <end position="99"/>
    </location>
</feature>
<proteinExistence type="inferred from homology"/>
<evidence type="ECO:0000256" key="6">
    <source>
        <dbReference type="SAM" id="Phobius"/>
    </source>
</evidence>
<sequence>MTREPFRTTTDALALRKPAGPGVDAEEDDKYCRFTRKKQAPVREICLGACLLLIGVVFILLAYLHWKGHIEKQHGADWGLLTLGLLTFIPGFYTTNIAIGAWRELPGYSWDDIPVCQ</sequence>
<reference evidence="7 8" key="1">
    <citation type="journal article" date="2024" name="Nat. Commun.">
        <title>Phylogenomics reveals the evolutionary origins of lichenization in chlorophyte algae.</title>
        <authorList>
            <person name="Puginier C."/>
            <person name="Libourel C."/>
            <person name="Otte J."/>
            <person name="Skaloud P."/>
            <person name="Haon M."/>
            <person name="Grisel S."/>
            <person name="Petersen M."/>
            <person name="Berrin J.G."/>
            <person name="Delaux P.M."/>
            <person name="Dal Grande F."/>
            <person name="Keller J."/>
        </authorList>
    </citation>
    <scope>NUCLEOTIDE SEQUENCE [LARGE SCALE GENOMIC DNA]</scope>
    <source>
        <strain evidence="7 8">SAG 2523</strain>
    </source>
</reference>
<name>A0AAW1T328_9CHLO</name>
<evidence type="ECO:0000256" key="2">
    <source>
        <dbReference type="ARBA" id="ARBA00007743"/>
    </source>
</evidence>
<dbReference type="PANTHER" id="PTHR15664">
    <property type="entry name" value="C20ORF30 PROTEIN"/>
    <property type="match status" value="1"/>
</dbReference>
<dbReference type="EMBL" id="JALJOV010000414">
    <property type="protein sequence ID" value="KAK9863920.1"/>
    <property type="molecule type" value="Genomic_DNA"/>
</dbReference>
<dbReference type="InterPro" id="IPR044234">
    <property type="entry name" value="TMEM230"/>
</dbReference>
<evidence type="ECO:0000256" key="5">
    <source>
        <dbReference type="ARBA" id="ARBA00023136"/>
    </source>
</evidence>
<evidence type="ECO:0000256" key="1">
    <source>
        <dbReference type="ARBA" id="ARBA00004141"/>
    </source>
</evidence>
<evidence type="ECO:0000256" key="4">
    <source>
        <dbReference type="ARBA" id="ARBA00022989"/>
    </source>
</evidence>
<keyword evidence="4 6" id="KW-1133">Transmembrane helix</keyword>
<evidence type="ECO:0000313" key="7">
    <source>
        <dbReference type="EMBL" id="KAK9863920.1"/>
    </source>
</evidence>
<evidence type="ECO:0000256" key="3">
    <source>
        <dbReference type="ARBA" id="ARBA00022692"/>
    </source>
</evidence>
<comment type="caution">
    <text evidence="7">The sequence shown here is derived from an EMBL/GenBank/DDBJ whole genome shotgun (WGS) entry which is preliminary data.</text>
</comment>
<comment type="subcellular location">
    <subcellularLocation>
        <location evidence="1">Membrane</location>
        <topology evidence="1">Multi-pass membrane protein</topology>
    </subcellularLocation>
</comment>
<accession>A0AAW1T328</accession>
<gene>
    <name evidence="7" type="ORF">WJX84_001899</name>
</gene>
<dbReference type="InterPro" id="IPR008590">
    <property type="entry name" value="TMEM_230/134"/>
</dbReference>
<keyword evidence="5 6" id="KW-0472">Membrane</keyword>
<evidence type="ECO:0000313" key="8">
    <source>
        <dbReference type="Proteomes" id="UP001485043"/>
    </source>
</evidence>
<comment type="similarity">
    <text evidence="2">Belongs to the TMEM134/TMEM230 family.</text>
</comment>
<dbReference type="GO" id="GO:0016020">
    <property type="term" value="C:membrane"/>
    <property type="evidence" value="ECO:0007669"/>
    <property type="project" value="UniProtKB-SubCell"/>
</dbReference>
<dbReference type="Proteomes" id="UP001485043">
    <property type="component" value="Unassembled WGS sequence"/>
</dbReference>